<evidence type="ECO:0000256" key="1">
    <source>
        <dbReference type="SAM" id="MobiDB-lite"/>
    </source>
</evidence>
<evidence type="ECO:0000313" key="2">
    <source>
        <dbReference type="EMBL" id="CAE8636242.1"/>
    </source>
</evidence>
<proteinExistence type="predicted"/>
<dbReference type="OrthoDB" id="443276at2759"/>
<keyword evidence="3" id="KW-1185">Reference proteome</keyword>
<dbReference type="AlphaFoldDB" id="A0A813HDB7"/>
<feature type="compositionally biased region" description="Polar residues" evidence="1">
    <location>
        <begin position="202"/>
        <end position="212"/>
    </location>
</feature>
<name>A0A813HDB7_POLGL</name>
<dbReference type="Proteomes" id="UP000654075">
    <property type="component" value="Unassembled WGS sequence"/>
</dbReference>
<sequence length="567" mass="61130">MTSDVRLGSQEATNWQFGAYDATWGAQPATNADVVRIVQKSITEVIAPATLGPVSIITFYSFADRKAFQASLKDGKFALFYKMKDGAAHDVRTPDEVHRDNLTAEEIKSIEQSGWTWHTEKGIKKPDGTYTPDGGGPPDKWWTDKFGHTPQFSQFPGVSRSTASSQSAAGVRGGAASSQLAPAGFTSSGNQPTPGIPPRQPQAPNTAAQTRSRIQTADGMYISGNSKHVDNLIKLLDEADCKVKPTPMVKRSAEIELAEPVPLDAQQSKLYRRCVGILLYFNLDRGDIQYCVKELSQATSAPSEQAFAKLKHLVRSTTCGSIMVGDCVLYDFCRAQAIVALSSAESEFYGGASVASEVIFVQVVLCFAGFDLTIKLSLDSSAARAILTRSGKKLLGRETIDYLMGLHGLVKTPGSIVNSLVAKLSQVKAALPNNTPALARTLTAVILAVLSGAGDGLTADDTCHFLQVRPPVGELVAAQGHWRLCDPFPWKGNFGYPTISCEKTKAGHLTKPCGKADAGYATTLPACALRTSKAEFADAKPNKLHRKLWQDPIPIHPFRGRLPRCVY</sequence>
<feature type="region of interest" description="Disordered" evidence="1">
    <location>
        <begin position="120"/>
        <end position="212"/>
    </location>
</feature>
<dbReference type="EMBL" id="CAJNNV010031442">
    <property type="protein sequence ID" value="CAE8636242.1"/>
    <property type="molecule type" value="Genomic_DNA"/>
</dbReference>
<feature type="compositionally biased region" description="Polar residues" evidence="1">
    <location>
        <begin position="150"/>
        <end position="162"/>
    </location>
</feature>
<reference evidence="2" key="1">
    <citation type="submission" date="2021-02" db="EMBL/GenBank/DDBJ databases">
        <authorList>
            <person name="Dougan E. K."/>
            <person name="Rhodes N."/>
            <person name="Thang M."/>
            <person name="Chan C."/>
        </authorList>
    </citation>
    <scope>NUCLEOTIDE SEQUENCE</scope>
</reference>
<gene>
    <name evidence="2" type="ORF">PGLA1383_LOCUS51748</name>
</gene>
<organism evidence="2 3">
    <name type="scientific">Polarella glacialis</name>
    <name type="common">Dinoflagellate</name>
    <dbReference type="NCBI Taxonomy" id="89957"/>
    <lineage>
        <taxon>Eukaryota</taxon>
        <taxon>Sar</taxon>
        <taxon>Alveolata</taxon>
        <taxon>Dinophyceae</taxon>
        <taxon>Suessiales</taxon>
        <taxon>Suessiaceae</taxon>
        <taxon>Polarella</taxon>
    </lineage>
</organism>
<feature type="compositionally biased region" description="Low complexity" evidence="1">
    <location>
        <begin position="163"/>
        <end position="178"/>
    </location>
</feature>
<evidence type="ECO:0000313" key="3">
    <source>
        <dbReference type="Proteomes" id="UP000654075"/>
    </source>
</evidence>
<protein>
    <submittedName>
        <fullName evidence="2">Uncharacterized protein</fullName>
    </submittedName>
</protein>
<accession>A0A813HDB7</accession>
<comment type="caution">
    <text evidence="2">The sequence shown here is derived from an EMBL/GenBank/DDBJ whole genome shotgun (WGS) entry which is preliminary data.</text>
</comment>